<dbReference type="InterPro" id="IPR049052">
    <property type="entry name" value="nSTAND1"/>
</dbReference>
<name>A0A7D3VR17_ACTVE</name>
<protein>
    <submittedName>
        <fullName evidence="6">XRE family transcriptional regulator</fullName>
    </submittedName>
</protein>
<dbReference type="PROSITE" id="PS00678">
    <property type="entry name" value="WD_REPEATS_1"/>
    <property type="match status" value="4"/>
</dbReference>
<dbReference type="InterPro" id="IPR001680">
    <property type="entry name" value="WD40_rpt"/>
</dbReference>
<dbReference type="PANTHER" id="PTHR19879:SF9">
    <property type="entry name" value="TRANSCRIPTION INITIATION FACTOR TFIID SUBUNIT 5"/>
    <property type="match status" value="1"/>
</dbReference>
<evidence type="ECO:0000256" key="1">
    <source>
        <dbReference type="ARBA" id="ARBA00022574"/>
    </source>
</evidence>
<dbReference type="PROSITE" id="PS50082">
    <property type="entry name" value="WD_REPEATS_2"/>
    <property type="match status" value="7"/>
</dbReference>
<dbReference type="PANTHER" id="PTHR19879">
    <property type="entry name" value="TRANSCRIPTION INITIATION FACTOR TFIID"/>
    <property type="match status" value="1"/>
</dbReference>
<evidence type="ECO:0000259" key="5">
    <source>
        <dbReference type="Pfam" id="PF20703"/>
    </source>
</evidence>
<dbReference type="InterPro" id="IPR011041">
    <property type="entry name" value="Quinoprot_gluc/sorb_DH_b-prop"/>
</dbReference>
<organism evidence="6 7">
    <name type="scientific">Actinomadura verrucosospora</name>
    <dbReference type="NCBI Taxonomy" id="46165"/>
    <lineage>
        <taxon>Bacteria</taxon>
        <taxon>Bacillati</taxon>
        <taxon>Actinomycetota</taxon>
        <taxon>Actinomycetes</taxon>
        <taxon>Streptosporangiales</taxon>
        <taxon>Thermomonosporaceae</taxon>
        <taxon>Actinomadura</taxon>
    </lineage>
</organism>
<keyword evidence="7" id="KW-1185">Reference proteome</keyword>
<feature type="repeat" description="WD" evidence="3">
    <location>
        <begin position="1272"/>
        <end position="1306"/>
    </location>
</feature>
<dbReference type="EMBL" id="CP053892">
    <property type="protein sequence ID" value="QKG20875.1"/>
    <property type="molecule type" value="Genomic_DNA"/>
</dbReference>
<keyword evidence="1 3" id="KW-0853">WD repeat</keyword>
<evidence type="ECO:0000256" key="4">
    <source>
        <dbReference type="SAM" id="MobiDB-lite"/>
    </source>
</evidence>
<dbReference type="InterPro" id="IPR027417">
    <property type="entry name" value="P-loop_NTPase"/>
</dbReference>
<evidence type="ECO:0000256" key="2">
    <source>
        <dbReference type="ARBA" id="ARBA00022737"/>
    </source>
</evidence>
<feature type="compositionally biased region" description="Basic and acidic residues" evidence="4">
    <location>
        <begin position="1159"/>
        <end position="1173"/>
    </location>
</feature>
<keyword evidence="2" id="KW-0677">Repeat</keyword>
<dbReference type="Gene3D" id="2.130.10.10">
    <property type="entry name" value="YVTN repeat-like/Quinoprotein amine dehydrogenase"/>
    <property type="match status" value="4"/>
</dbReference>
<feature type="repeat" description="WD" evidence="3">
    <location>
        <begin position="1179"/>
        <end position="1220"/>
    </location>
</feature>
<feature type="region of interest" description="Disordered" evidence="4">
    <location>
        <begin position="1122"/>
        <end position="1173"/>
    </location>
</feature>
<dbReference type="InterPro" id="IPR019775">
    <property type="entry name" value="WD40_repeat_CS"/>
</dbReference>
<reference evidence="6 7" key="1">
    <citation type="submission" date="2020-05" db="EMBL/GenBank/DDBJ databases">
        <title>Actinomadura verrucosospora NRRL-B18236 (PFL_A860) Genome sequencing and assembly.</title>
        <authorList>
            <person name="Samborskyy M."/>
        </authorList>
    </citation>
    <scope>NUCLEOTIDE SEQUENCE [LARGE SCALE GENOMIC DNA]</scope>
    <source>
        <strain evidence="6 7">NRRL:B18236</strain>
    </source>
</reference>
<feature type="region of interest" description="Disordered" evidence="4">
    <location>
        <begin position="1"/>
        <end position="38"/>
    </location>
</feature>
<evidence type="ECO:0000313" key="7">
    <source>
        <dbReference type="Proteomes" id="UP000501240"/>
    </source>
</evidence>
<evidence type="ECO:0000313" key="6">
    <source>
        <dbReference type="EMBL" id="QKG20875.1"/>
    </source>
</evidence>
<feature type="repeat" description="WD" evidence="3">
    <location>
        <begin position="1235"/>
        <end position="1259"/>
    </location>
</feature>
<evidence type="ECO:0000256" key="3">
    <source>
        <dbReference type="PROSITE-ProRule" id="PRU00221"/>
    </source>
</evidence>
<accession>A0A7D3VR17</accession>
<feature type="repeat" description="WD" evidence="3">
    <location>
        <begin position="960"/>
        <end position="1001"/>
    </location>
</feature>
<feature type="repeat" description="WD" evidence="3">
    <location>
        <begin position="1013"/>
        <end position="1039"/>
    </location>
</feature>
<feature type="repeat" description="WD" evidence="3">
    <location>
        <begin position="635"/>
        <end position="676"/>
    </location>
</feature>
<feature type="region of interest" description="Disordered" evidence="4">
    <location>
        <begin position="716"/>
        <end position="737"/>
    </location>
</feature>
<proteinExistence type="predicted"/>
<feature type="domain" description="Novel STAND NTPase 1" evidence="5">
    <location>
        <begin position="78"/>
        <end position="501"/>
    </location>
</feature>
<sequence length="1348" mass="142197">MPARREGWSMSAPQDGREPPAADEPGADDPASAPGGADLRAQAADHARVYQAGRDQHFHYGTGTRGRRRATADAGECPYPGLAAFGAGQARWFFGRDRFIAELLGRLDRRLRTGGIQMVVAPSGAGKSSLLHAGLLPRLSASALPGSERRPQLVLTPTADPLRALAARIVALNGADAGETAARLLAEPRSCAAMLRQALGEREDPEGGPGDGAVVVVDQFEELFTLCPDEAHQRAFVNALADLAAAPEDGAADPVALVVVGLRADFYAACVDHPELRRALQDGQLLVGAMDAGELREAIEYPAQDVGLELEPGLVELLLRDLGATADGASGADPGGADGPGYEAGRLPLLAHALRASWRQRHGAVLTVEGYEATGGIQRAIATTADDVMAGLDDAGRDAARTVFLRLVRIGDGADDTRRRLPRAALVDAAADPSAAAAVVDAFTAARLLTRDRDTVEITHDALLRSWPRLRRWIDGDRAGRLVRQDLEEAADGWERRDRDTALLYRGSRLDAAREWAAKAAPGDVGPVARAFLAASVRSRRRAARLRTGITAVLAVLVLVAVTTAVVALKQRDAADEQQRVAIARQLVAKADTALDTDPRTALRLDLAAHRLHPDAETYASLQQAITTTPYAGQLTGVSTDVTSVAYSPDGRYLAAGFASGAVMLWDMRDPSRPRRVGAPFIGFDSSVMLAFAAGGRRLVTASPTGASAIWDLTDPARPRQVGAPRKGDQSSSGSAWLSADGTVLATSSKKNPRLQLWDLTDPARIRPLGPALDAHPEQVLAVAFSAGGTMMATSGGRRGSEVKLWDVRRREAPRPLGRLTPEPDDVVGSLSFSADGKELAVGGGLRGTALWNVGDPARARPARGLVQVASFASGATFSPRGTTLAAIGNRDTGLQLWDTAEPDFPRRTERLSVGENDRVVAFSPDGRMVASGSVQGRVTLWNLGRAGHPRAMGPLFHGHTGYYKETYSLAVSRDATMLATGGRDDTVALWEISDPARPRRLGTLTGHTGEGVNAVGFAPDGTVLATGDANGAVILWDLADRGRPRRLGPVLTGPTDIVRSLVFTRDGATLLVGGDRATLVWDVRDHARPRLVAKVLGGEGVLGIWQVRGGRVLALVRGSGTAPAPAAVPQPTIPASGETGAHQNGPAGGPVSGPGDPKGARLWDITDPRRPRREGRALVGHDDEVGTAAMSPAGDLLVTGDRGGAAILWDVKDPAKARRLGDPLAPYGSTSQFTMAFAPKADIMATGGIDGDVYLWDLGNRILPRRMGTALAGNVDAVFHVAFSADGKILATADGDGGVVLWDLRPVYDLRRHLDATTCLVTGGGLDREQWARYLPTRRYENTCAGE</sequence>
<dbReference type="PROSITE" id="PS50294">
    <property type="entry name" value="WD_REPEATS_REGION"/>
    <property type="match status" value="5"/>
</dbReference>
<dbReference type="SUPFAM" id="SSF50998">
    <property type="entry name" value="Quinoprotein alcohol dehydrogenase-like"/>
    <property type="match status" value="1"/>
</dbReference>
<feature type="repeat" description="WD" evidence="3">
    <location>
        <begin position="921"/>
        <end position="944"/>
    </location>
</feature>
<dbReference type="InterPro" id="IPR015943">
    <property type="entry name" value="WD40/YVTN_repeat-like_dom_sf"/>
</dbReference>
<dbReference type="SUPFAM" id="SSF52540">
    <property type="entry name" value="P-loop containing nucleoside triphosphate hydrolases"/>
    <property type="match status" value="1"/>
</dbReference>
<gene>
    <name evidence="6" type="ORF">ACTIVE_2513</name>
</gene>
<dbReference type="Proteomes" id="UP000501240">
    <property type="component" value="Chromosome"/>
</dbReference>
<dbReference type="SUPFAM" id="SSF50952">
    <property type="entry name" value="Soluble quinoprotein glucose dehydrogenase"/>
    <property type="match status" value="1"/>
</dbReference>
<dbReference type="InterPro" id="IPR011047">
    <property type="entry name" value="Quinoprotein_ADH-like_sf"/>
</dbReference>
<feature type="region of interest" description="Disordered" evidence="4">
    <location>
        <begin position="53"/>
        <end position="72"/>
    </location>
</feature>
<dbReference type="CDD" id="cd00200">
    <property type="entry name" value="WD40"/>
    <property type="match status" value="1"/>
</dbReference>
<dbReference type="Pfam" id="PF20703">
    <property type="entry name" value="nSTAND1"/>
    <property type="match status" value="1"/>
</dbReference>
<dbReference type="Pfam" id="PF00400">
    <property type="entry name" value="WD40"/>
    <property type="match status" value="9"/>
</dbReference>
<dbReference type="SMART" id="SM00320">
    <property type="entry name" value="WD40"/>
    <property type="match status" value="13"/>
</dbReference>
<feature type="compositionally biased region" description="Low complexity" evidence="4">
    <location>
        <begin position="28"/>
        <end position="38"/>
    </location>
</feature>